<dbReference type="PROSITE" id="PS51193">
    <property type="entry name" value="HELICASE_ATP_BIND_2"/>
    <property type="match status" value="1"/>
</dbReference>
<dbReference type="OrthoDB" id="9765586at2"/>
<evidence type="ECO:0000313" key="13">
    <source>
        <dbReference type="Proteomes" id="UP000199470"/>
    </source>
</evidence>
<dbReference type="InterPro" id="IPR006555">
    <property type="entry name" value="ATP-dep_Helicase_C"/>
</dbReference>
<dbReference type="InterPro" id="IPR014013">
    <property type="entry name" value="Helic_SF1/SF2_ATP-bd_DinG/Rad3"/>
</dbReference>
<keyword evidence="4" id="KW-0347">Helicase</keyword>
<dbReference type="InterPro" id="IPR045028">
    <property type="entry name" value="DinG/Rad3-like"/>
</dbReference>
<evidence type="ECO:0000256" key="5">
    <source>
        <dbReference type="ARBA" id="ARBA00022840"/>
    </source>
</evidence>
<name>A0A1I4NUM4_9BURK</name>
<keyword evidence="1" id="KW-0479">Metal-binding</keyword>
<proteinExistence type="inferred from homology"/>
<evidence type="ECO:0000256" key="1">
    <source>
        <dbReference type="ARBA" id="ARBA00022723"/>
    </source>
</evidence>
<dbReference type="GO" id="GO:0003678">
    <property type="term" value="F:DNA helicase activity"/>
    <property type="evidence" value="ECO:0007669"/>
    <property type="project" value="InterPro"/>
</dbReference>
<keyword evidence="8" id="KW-0238">DNA-binding</keyword>
<keyword evidence="6" id="KW-0408">Iron</keyword>
<dbReference type="GO" id="GO:0016818">
    <property type="term" value="F:hydrolase activity, acting on acid anhydrides, in phosphorus-containing anhydrides"/>
    <property type="evidence" value="ECO:0007669"/>
    <property type="project" value="InterPro"/>
</dbReference>
<dbReference type="Pfam" id="PF06733">
    <property type="entry name" value="DEAD_2"/>
    <property type="match status" value="1"/>
</dbReference>
<accession>A0A1I4NUM4</accession>
<dbReference type="GO" id="GO:0005524">
    <property type="term" value="F:ATP binding"/>
    <property type="evidence" value="ECO:0007669"/>
    <property type="project" value="UniProtKB-KW"/>
</dbReference>
<evidence type="ECO:0000256" key="2">
    <source>
        <dbReference type="ARBA" id="ARBA00022741"/>
    </source>
</evidence>
<keyword evidence="3" id="KW-0378">Hydrolase</keyword>
<comment type="similarity">
    <text evidence="10">Belongs to the helicase family. DinG subfamily.</text>
</comment>
<dbReference type="Pfam" id="PF13307">
    <property type="entry name" value="Helicase_C_2"/>
    <property type="match status" value="1"/>
</dbReference>
<keyword evidence="5" id="KW-0067">ATP-binding</keyword>
<dbReference type="PANTHER" id="PTHR11472">
    <property type="entry name" value="DNA REPAIR DEAD HELICASE RAD3/XP-D SUBFAMILY MEMBER"/>
    <property type="match status" value="1"/>
</dbReference>
<reference evidence="12 13" key="1">
    <citation type="submission" date="2016-10" db="EMBL/GenBank/DDBJ databases">
        <authorList>
            <person name="de Groot N.N."/>
        </authorList>
    </citation>
    <scope>NUCLEOTIDE SEQUENCE [LARGE SCALE GENOMIC DNA]</scope>
    <source>
        <strain evidence="12 13">ATCC 43154</strain>
    </source>
</reference>
<protein>
    <submittedName>
        <fullName evidence="12">DEAD_2 protein</fullName>
    </submittedName>
</protein>
<gene>
    <name evidence="12" type="ORF">SAMN02982985_03138</name>
</gene>
<dbReference type="InterPro" id="IPR011604">
    <property type="entry name" value="PDDEXK-like_dom_sf"/>
</dbReference>
<evidence type="ECO:0000256" key="8">
    <source>
        <dbReference type="ARBA" id="ARBA00023125"/>
    </source>
</evidence>
<dbReference type="STRING" id="758825.SAMN02982985_03138"/>
<dbReference type="Proteomes" id="UP000199470">
    <property type="component" value="Unassembled WGS sequence"/>
</dbReference>
<dbReference type="GO" id="GO:0051536">
    <property type="term" value="F:iron-sulfur cluster binding"/>
    <property type="evidence" value="ECO:0007669"/>
    <property type="project" value="UniProtKB-KW"/>
</dbReference>
<dbReference type="Gene3D" id="1.10.30.20">
    <property type="entry name" value="Bacterial XPD DNA helicase, FeS cluster domain"/>
    <property type="match status" value="1"/>
</dbReference>
<sequence length="776" mass="85407">MGVELTPAPAGYTVAVRALCEFTAKAGDLDLRFTPSPTAQEGIAGHGVVTARRGPHYQSEVSLSGDYGPLRVRGRADGYDPQLGQLEEIKTYRGELARMPDNHRRLHWAQLKIYGHLLCRQLGLARLRLALVYFDIGSQQETVLHEEHDAAELQTYFEQQCALFLCWAEQEMAQRAARDAALSALSFPHAEFRAGQRQLAEAMYKASARGCCLLAQAPTGIGKTVGSLFPLLKASAAHKLDKVFFLAAKTSGRQMALDALAIIARAATAAAPAATMAAPALPLRVLELVARSSACEHPELACHGDSCPLARGFYDRLPAARAAALRAGTLDQATLRTVALAHQVCPYYLCSEMARWCDVVIGDYNYYFDSGAMLHSLTLLNDWKVAVLVDEAHNMVSRARKMYSAELEHAGLRMLRKSAPEALKKPLDRVQRAWNVLEKEQQADYQPYAELPEKFMAALQNAANAIAAHQAEHPAQSDPALLEFYFAALQFNRLADSFGQHSLFDISKRGGTASRPDSLLCIRNIVPAPFLRPRFEASHTTALFSATLSPWNYFCDTLGMPADTAWVDVESPFAAEQLAVRVAGHISTRYQHRARSLAPIAALIGAQYARQPGNYLAFFSSFDYMEQAAEQFAQGHPQVPQWRQQRRMDEAARAAFLARFSHDSAGVGFAVLGGSFGEGIDLPGARLIGAFIATLGLPQLNPVNEQIRQRMDAIFGAGYDYAYLFPGMQKVVQAAGRVIRTQTDRGTVYLIDDRFGRPEIARLLPAWWRVEPAERG</sequence>
<keyword evidence="2" id="KW-0547">Nucleotide-binding</keyword>
<dbReference type="SUPFAM" id="SSF52540">
    <property type="entry name" value="P-loop containing nucleoside triphosphate hydrolases"/>
    <property type="match status" value="2"/>
</dbReference>
<dbReference type="GO" id="GO:0003677">
    <property type="term" value="F:DNA binding"/>
    <property type="evidence" value="ECO:0007669"/>
    <property type="project" value="UniProtKB-KW"/>
</dbReference>
<evidence type="ECO:0000259" key="11">
    <source>
        <dbReference type="PROSITE" id="PS51193"/>
    </source>
</evidence>
<dbReference type="GO" id="GO:0006139">
    <property type="term" value="P:nucleobase-containing compound metabolic process"/>
    <property type="evidence" value="ECO:0007669"/>
    <property type="project" value="InterPro"/>
</dbReference>
<dbReference type="InterPro" id="IPR027417">
    <property type="entry name" value="P-loop_NTPase"/>
</dbReference>
<dbReference type="Gene3D" id="3.90.320.10">
    <property type="match status" value="1"/>
</dbReference>
<evidence type="ECO:0000256" key="6">
    <source>
        <dbReference type="ARBA" id="ARBA00023004"/>
    </source>
</evidence>
<evidence type="ECO:0000256" key="10">
    <source>
        <dbReference type="ARBA" id="ARBA00038058"/>
    </source>
</evidence>
<dbReference type="EMBL" id="FOTW01000014">
    <property type="protein sequence ID" value="SFM19211.1"/>
    <property type="molecule type" value="Genomic_DNA"/>
</dbReference>
<evidence type="ECO:0000256" key="7">
    <source>
        <dbReference type="ARBA" id="ARBA00023014"/>
    </source>
</evidence>
<dbReference type="RefSeq" id="WP_093388633.1">
    <property type="nucleotide sequence ID" value="NZ_FOTW01000014.1"/>
</dbReference>
<dbReference type="GO" id="GO:0046872">
    <property type="term" value="F:metal ion binding"/>
    <property type="evidence" value="ECO:0007669"/>
    <property type="project" value="UniProtKB-KW"/>
</dbReference>
<dbReference type="AlphaFoldDB" id="A0A1I4NUM4"/>
<feature type="domain" description="Helicase ATP-binding" evidence="11">
    <location>
        <begin position="182"/>
        <end position="444"/>
    </location>
</feature>
<keyword evidence="13" id="KW-1185">Reference proteome</keyword>
<keyword evidence="7" id="KW-0411">Iron-sulfur</keyword>
<dbReference type="SMART" id="SM00491">
    <property type="entry name" value="HELICc2"/>
    <property type="match status" value="1"/>
</dbReference>
<evidence type="ECO:0000256" key="9">
    <source>
        <dbReference type="ARBA" id="ARBA00023235"/>
    </source>
</evidence>
<organism evidence="12 13">
    <name type="scientific">Rugamonas rubra</name>
    <dbReference type="NCBI Taxonomy" id="758825"/>
    <lineage>
        <taxon>Bacteria</taxon>
        <taxon>Pseudomonadati</taxon>
        <taxon>Pseudomonadota</taxon>
        <taxon>Betaproteobacteria</taxon>
        <taxon>Burkholderiales</taxon>
        <taxon>Oxalobacteraceae</taxon>
        <taxon>Telluria group</taxon>
        <taxon>Rugamonas</taxon>
    </lineage>
</organism>
<dbReference type="Gene3D" id="1.10.275.40">
    <property type="match status" value="1"/>
</dbReference>
<dbReference type="PANTHER" id="PTHR11472:SF34">
    <property type="entry name" value="REGULATOR OF TELOMERE ELONGATION HELICASE 1"/>
    <property type="match status" value="1"/>
</dbReference>
<evidence type="ECO:0000313" key="12">
    <source>
        <dbReference type="EMBL" id="SFM19211.1"/>
    </source>
</evidence>
<keyword evidence="9" id="KW-0413">Isomerase</keyword>
<evidence type="ECO:0000256" key="3">
    <source>
        <dbReference type="ARBA" id="ARBA00022801"/>
    </source>
</evidence>
<evidence type="ECO:0000256" key="4">
    <source>
        <dbReference type="ARBA" id="ARBA00022806"/>
    </source>
</evidence>
<dbReference type="Gene3D" id="3.40.50.300">
    <property type="entry name" value="P-loop containing nucleotide triphosphate hydrolases"/>
    <property type="match status" value="2"/>
</dbReference>
<dbReference type="InterPro" id="IPR010614">
    <property type="entry name" value="RAD3-like_helicase_DEAD"/>
</dbReference>
<dbReference type="InterPro" id="IPR042493">
    <property type="entry name" value="XPD_DNA_FeS"/>
</dbReference>